<accession>A0A0F9FT30</accession>
<name>A0A0F9FT30_9ZZZZ</name>
<organism evidence="1">
    <name type="scientific">marine sediment metagenome</name>
    <dbReference type="NCBI Taxonomy" id="412755"/>
    <lineage>
        <taxon>unclassified sequences</taxon>
        <taxon>metagenomes</taxon>
        <taxon>ecological metagenomes</taxon>
    </lineage>
</organism>
<gene>
    <name evidence="1" type="ORF">LCGC14_2267280</name>
</gene>
<dbReference type="AlphaFoldDB" id="A0A0F9FT30"/>
<comment type="caution">
    <text evidence="1">The sequence shown here is derived from an EMBL/GenBank/DDBJ whole genome shotgun (WGS) entry which is preliminary data.</text>
</comment>
<sequence length="171" mass="18597">MAGNLAGAGEALDGSLNTIFSEFKTLRDETGVFRSTATKLTLMPHEGRSKNVNNYNRVIAYDLDDGVDMQQQQQLADTTTTYTPAEVGVQVLLPGSTMRRVADPDLLKRTGRMLSAAYDLKEDQDGGLQMVNWTPIMGVAANILGPAEYMGAMNRLRIGNNRANPEPPPLP</sequence>
<reference evidence="1" key="1">
    <citation type="journal article" date="2015" name="Nature">
        <title>Complex archaea that bridge the gap between prokaryotes and eukaryotes.</title>
        <authorList>
            <person name="Spang A."/>
            <person name="Saw J.H."/>
            <person name="Jorgensen S.L."/>
            <person name="Zaremba-Niedzwiedzka K."/>
            <person name="Martijn J."/>
            <person name="Lind A.E."/>
            <person name="van Eijk R."/>
            <person name="Schleper C."/>
            <person name="Guy L."/>
            <person name="Ettema T.J."/>
        </authorList>
    </citation>
    <scope>NUCLEOTIDE SEQUENCE</scope>
</reference>
<proteinExistence type="predicted"/>
<protein>
    <recommendedName>
        <fullName evidence="2">Bacteriophage Mu GpT domain-containing protein</fullName>
    </recommendedName>
</protein>
<dbReference type="EMBL" id="LAZR01031265">
    <property type="protein sequence ID" value="KKL54252.1"/>
    <property type="molecule type" value="Genomic_DNA"/>
</dbReference>
<evidence type="ECO:0000313" key="1">
    <source>
        <dbReference type="EMBL" id="KKL54252.1"/>
    </source>
</evidence>
<evidence type="ECO:0008006" key="2">
    <source>
        <dbReference type="Google" id="ProtNLM"/>
    </source>
</evidence>
<feature type="non-terminal residue" evidence="1">
    <location>
        <position position="171"/>
    </location>
</feature>